<accession>A0A1M5TMS4</accession>
<dbReference type="InterPro" id="IPR014710">
    <property type="entry name" value="RmlC-like_jellyroll"/>
</dbReference>
<dbReference type="InterPro" id="IPR011051">
    <property type="entry name" value="RmlC_Cupin_sf"/>
</dbReference>
<dbReference type="OrthoDB" id="1725465at2"/>
<reference evidence="1 2" key="1">
    <citation type="submission" date="2016-11" db="EMBL/GenBank/DDBJ databases">
        <authorList>
            <person name="Jaros S."/>
            <person name="Januszkiewicz K."/>
            <person name="Wedrychowicz H."/>
        </authorList>
    </citation>
    <scope>NUCLEOTIDE SEQUENCE [LARGE SCALE GENOMIC DNA]</scope>
    <source>
        <strain evidence="1 2">DSM 8605</strain>
    </source>
</reference>
<dbReference type="SUPFAM" id="SSF51182">
    <property type="entry name" value="RmlC-like cupins"/>
    <property type="match status" value="1"/>
</dbReference>
<dbReference type="STRING" id="1121316.SAMN02745207_01391"/>
<gene>
    <name evidence="1" type="ORF">SAMN02745207_01391</name>
</gene>
<evidence type="ECO:0000313" key="2">
    <source>
        <dbReference type="Proteomes" id="UP000184447"/>
    </source>
</evidence>
<dbReference type="Proteomes" id="UP000184447">
    <property type="component" value="Unassembled WGS sequence"/>
</dbReference>
<evidence type="ECO:0000313" key="1">
    <source>
        <dbReference type="EMBL" id="SHH51988.1"/>
    </source>
</evidence>
<keyword evidence="2" id="KW-1185">Reference proteome</keyword>
<evidence type="ECO:0008006" key="3">
    <source>
        <dbReference type="Google" id="ProtNLM"/>
    </source>
</evidence>
<protein>
    <recommendedName>
        <fullName evidence="3">Cupin domain-containing protein</fullName>
    </recommendedName>
</protein>
<dbReference type="EMBL" id="FQXM01000006">
    <property type="protein sequence ID" value="SHH51988.1"/>
    <property type="molecule type" value="Genomic_DNA"/>
</dbReference>
<dbReference type="RefSeq" id="WP_073337707.1">
    <property type="nucleotide sequence ID" value="NZ_FQXM01000006.1"/>
</dbReference>
<sequence length="107" mass="12689">MLEKKYEYNLNDEKLIEKIVDDENINLNHMILTKGTSLPEHYSNSNVYMIVARGIMTLQLNEQEPHLYEKGSIINIPYKVKMNVQNFHDEVLEFFVVKSPNPRDYKE</sequence>
<dbReference type="AlphaFoldDB" id="A0A1M5TMS4"/>
<dbReference type="CDD" id="cd20290">
    <property type="entry name" value="cupin_Mj0764-like"/>
    <property type="match status" value="1"/>
</dbReference>
<organism evidence="1 2">
    <name type="scientific">Clostridium grantii DSM 8605</name>
    <dbReference type="NCBI Taxonomy" id="1121316"/>
    <lineage>
        <taxon>Bacteria</taxon>
        <taxon>Bacillati</taxon>
        <taxon>Bacillota</taxon>
        <taxon>Clostridia</taxon>
        <taxon>Eubacteriales</taxon>
        <taxon>Clostridiaceae</taxon>
        <taxon>Clostridium</taxon>
    </lineage>
</organism>
<proteinExistence type="predicted"/>
<dbReference type="Gene3D" id="2.60.120.10">
    <property type="entry name" value="Jelly Rolls"/>
    <property type="match status" value="1"/>
</dbReference>
<name>A0A1M5TMS4_9CLOT</name>